<dbReference type="Proteomes" id="UP000235786">
    <property type="component" value="Unassembled WGS sequence"/>
</dbReference>
<accession>A0A2J6S464</accession>
<feature type="transmembrane region" description="Helical" evidence="1">
    <location>
        <begin position="559"/>
        <end position="578"/>
    </location>
</feature>
<keyword evidence="1" id="KW-0472">Membrane</keyword>
<keyword evidence="1" id="KW-1133">Transmembrane helix</keyword>
<dbReference type="OrthoDB" id="5428055at2759"/>
<dbReference type="STRING" id="1149755.A0A2J6S464"/>
<keyword evidence="3" id="KW-1185">Reference proteome</keyword>
<proteinExistence type="predicted"/>
<sequence>MASAAVYKFFRPELRDASYATGDVYSPLKVKQAQEEWDIYKYPTKKKYPYLEHVKLLSNTWPHLRLLADFMEVSTTPLRWKDLKTEAQGKGVNVEREARASKTNVTRLDYLKSGSVTEENCTTPEKLIEELNKDAGECQIRLFVVEDLSRDVIEALGDNLDIEPAFFREQIVDYAWCNIRDRWHDPPNLHIAAREQRWIQLRYVTARYYKTTDSFERGCEEANHFNVVRRLDDDANNKAVWDDKGAIVGLIRTRASFWLRHADSEKCAVGKHVPVEEGLQYCSGIAMNRFKAGRHQLLGVILLDPTIREGTPLWYGYRNWERTPGIRGGAIPSGPPRDSLFKDFIYWAKRTSPLSAPSSEKPALIAHLPIQTLLHLVCAEWLTIADYIRTRIGQIEWEVSLPVHFLNKGEEIDDALQKLHVWRRLVPLYREMLTDSLERVFHFPCHADGIDSPDPCKCALHKPGDLPKKGTINAFQADFTKALSYMEEYQRRIDRLTSVVTAIISIDDSRRGQDDNRNVARLTWLATFFIPLGYMASLFSMQSDISTLKDTYRLYFETALPLAAGTLGLALILGLPSVQRYVRRMVNSLKPGNG</sequence>
<evidence type="ECO:0000256" key="1">
    <source>
        <dbReference type="SAM" id="Phobius"/>
    </source>
</evidence>
<reference evidence="2 3" key="1">
    <citation type="submission" date="2016-04" db="EMBL/GenBank/DDBJ databases">
        <title>A degradative enzymes factory behind the ericoid mycorrhizal symbiosis.</title>
        <authorList>
            <consortium name="DOE Joint Genome Institute"/>
            <person name="Martino E."/>
            <person name="Morin E."/>
            <person name="Grelet G."/>
            <person name="Kuo A."/>
            <person name="Kohler A."/>
            <person name="Daghino S."/>
            <person name="Barry K."/>
            <person name="Choi C."/>
            <person name="Cichocki N."/>
            <person name="Clum A."/>
            <person name="Copeland A."/>
            <person name="Hainaut M."/>
            <person name="Haridas S."/>
            <person name="Labutti K."/>
            <person name="Lindquist E."/>
            <person name="Lipzen A."/>
            <person name="Khouja H.-R."/>
            <person name="Murat C."/>
            <person name="Ohm R."/>
            <person name="Olson A."/>
            <person name="Spatafora J."/>
            <person name="Veneault-Fourrey C."/>
            <person name="Henrissat B."/>
            <person name="Grigoriev I."/>
            <person name="Martin F."/>
            <person name="Perotto S."/>
        </authorList>
    </citation>
    <scope>NUCLEOTIDE SEQUENCE [LARGE SCALE GENOMIC DNA]</scope>
    <source>
        <strain evidence="2 3">F</strain>
    </source>
</reference>
<keyword evidence="1" id="KW-0812">Transmembrane</keyword>
<organism evidence="2 3">
    <name type="scientific">Hyaloscypha variabilis (strain UAMH 11265 / GT02V1 / F)</name>
    <name type="common">Meliniomyces variabilis</name>
    <dbReference type="NCBI Taxonomy" id="1149755"/>
    <lineage>
        <taxon>Eukaryota</taxon>
        <taxon>Fungi</taxon>
        <taxon>Dikarya</taxon>
        <taxon>Ascomycota</taxon>
        <taxon>Pezizomycotina</taxon>
        <taxon>Leotiomycetes</taxon>
        <taxon>Helotiales</taxon>
        <taxon>Hyaloscyphaceae</taxon>
        <taxon>Hyaloscypha</taxon>
        <taxon>Hyaloscypha variabilis</taxon>
    </lineage>
</organism>
<name>A0A2J6S464_HYAVF</name>
<gene>
    <name evidence="2" type="ORF">L207DRAFT_562713</name>
</gene>
<evidence type="ECO:0000313" key="3">
    <source>
        <dbReference type="Proteomes" id="UP000235786"/>
    </source>
</evidence>
<feature type="transmembrane region" description="Helical" evidence="1">
    <location>
        <begin position="519"/>
        <end position="539"/>
    </location>
</feature>
<dbReference type="AlphaFoldDB" id="A0A2J6S464"/>
<evidence type="ECO:0000313" key="2">
    <source>
        <dbReference type="EMBL" id="PMD45564.1"/>
    </source>
</evidence>
<protein>
    <submittedName>
        <fullName evidence="2">Uncharacterized protein</fullName>
    </submittedName>
</protein>
<dbReference type="Gene3D" id="1.20.58.340">
    <property type="entry name" value="Magnesium transport protein CorA, transmembrane region"/>
    <property type="match status" value="1"/>
</dbReference>
<dbReference type="EMBL" id="KZ613940">
    <property type="protein sequence ID" value="PMD45564.1"/>
    <property type="molecule type" value="Genomic_DNA"/>
</dbReference>